<keyword evidence="1" id="KW-1133">Transmembrane helix</keyword>
<organism evidence="2 3">
    <name type="scientific">Fusarium venenatum</name>
    <dbReference type="NCBI Taxonomy" id="56646"/>
    <lineage>
        <taxon>Eukaryota</taxon>
        <taxon>Fungi</taxon>
        <taxon>Dikarya</taxon>
        <taxon>Ascomycota</taxon>
        <taxon>Pezizomycotina</taxon>
        <taxon>Sordariomycetes</taxon>
        <taxon>Hypocreomycetidae</taxon>
        <taxon>Hypocreales</taxon>
        <taxon>Nectriaceae</taxon>
        <taxon>Fusarium</taxon>
    </lineage>
</organism>
<reference evidence="3" key="1">
    <citation type="submission" date="2014-10" db="EMBL/GenBank/DDBJ databases">
        <authorList>
            <person name="King R."/>
        </authorList>
    </citation>
    <scope>NUCLEOTIDE SEQUENCE [LARGE SCALE GENOMIC DNA]</scope>
    <source>
        <strain evidence="3">A3/5</strain>
    </source>
</reference>
<dbReference type="Proteomes" id="UP000245910">
    <property type="component" value="Chromosome III"/>
</dbReference>
<keyword evidence="1" id="KW-0812">Transmembrane</keyword>
<feature type="transmembrane region" description="Helical" evidence="1">
    <location>
        <begin position="6"/>
        <end position="25"/>
    </location>
</feature>
<evidence type="ECO:0000256" key="1">
    <source>
        <dbReference type="SAM" id="Phobius"/>
    </source>
</evidence>
<evidence type="ECO:0000313" key="3">
    <source>
        <dbReference type="Proteomes" id="UP000245910"/>
    </source>
</evidence>
<protein>
    <submittedName>
        <fullName evidence="2">Uncharacterized protein</fullName>
    </submittedName>
</protein>
<proteinExistence type="predicted"/>
<accession>A0A2L2U0Q3</accession>
<sequence length="39" mass="4645">MALPALWGWWLCGLGLFVPAVFMVFKRMCDRRGDYKMDY</sequence>
<keyword evidence="1" id="KW-0472">Membrane</keyword>
<evidence type="ECO:0000313" key="2">
    <source>
        <dbReference type="EMBL" id="CEI68590.1"/>
    </source>
</evidence>
<dbReference type="AlphaFoldDB" id="A0A2L2U0Q3"/>
<dbReference type="EMBL" id="LN649231">
    <property type="protein sequence ID" value="CEI68590.1"/>
    <property type="molecule type" value="Genomic_DNA"/>
</dbReference>
<name>A0A2L2U0Q3_9HYPO</name>
<keyword evidence="3" id="KW-1185">Reference proteome</keyword>